<keyword evidence="16" id="KW-1185">Reference proteome</keyword>
<dbReference type="Pfam" id="PF02244">
    <property type="entry name" value="Propep_M14"/>
    <property type="match status" value="2"/>
</dbReference>
<evidence type="ECO:0000256" key="1">
    <source>
        <dbReference type="ARBA" id="ARBA00001947"/>
    </source>
</evidence>
<evidence type="ECO:0000256" key="4">
    <source>
        <dbReference type="ARBA" id="ARBA00022670"/>
    </source>
</evidence>
<dbReference type="FunFam" id="3.30.70.340:FF:000002">
    <property type="entry name" value="Carboxypeptidase A"/>
    <property type="match status" value="1"/>
</dbReference>
<dbReference type="EMBL" id="FZQP02000349">
    <property type="protein sequence ID" value="VVC88556.1"/>
    <property type="molecule type" value="Genomic_DNA"/>
</dbReference>
<keyword evidence="6 13" id="KW-0732">Signal</keyword>
<dbReference type="SUPFAM" id="SSF53187">
    <property type="entry name" value="Zn-dependent exopeptidases"/>
    <property type="match status" value="2"/>
</dbReference>
<keyword evidence="4" id="KW-0645">Protease</keyword>
<evidence type="ECO:0000259" key="14">
    <source>
        <dbReference type="PROSITE" id="PS52035"/>
    </source>
</evidence>
<keyword evidence="9" id="KW-0482">Metalloprotease</keyword>
<dbReference type="PROSITE" id="PS52035">
    <property type="entry name" value="PEPTIDASE_M14"/>
    <property type="match status" value="2"/>
</dbReference>
<dbReference type="SUPFAM" id="SSF54897">
    <property type="entry name" value="Protease propeptides/inhibitors"/>
    <property type="match status" value="2"/>
</dbReference>
<gene>
    <name evidence="15" type="ORF">LSINAPIS_LOCUS1901</name>
</gene>
<dbReference type="Gene3D" id="3.30.70.340">
    <property type="entry name" value="Metallocarboxypeptidase-like"/>
    <property type="match status" value="2"/>
</dbReference>
<proteinExistence type="inferred from homology"/>
<keyword evidence="5" id="KW-0479">Metal-binding</keyword>
<comment type="caution">
    <text evidence="12">Lacks conserved residue(s) required for the propagation of feature annotation.</text>
</comment>
<dbReference type="InterPro" id="IPR036990">
    <property type="entry name" value="M14A-like_propep"/>
</dbReference>
<dbReference type="PANTHER" id="PTHR11705:SF153">
    <property type="entry name" value="ZINC CARBOXYPEPTIDASE A 1-LIKE PROTEIN"/>
    <property type="match status" value="1"/>
</dbReference>
<feature type="domain" description="Peptidase M14" evidence="14">
    <location>
        <begin position="117"/>
        <end position="407"/>
    </location>
</feature>
<feature type="domain" description="Peptidase M14" evidence="14">
    <location>
        <begin position="418"/>
        <end position="659"/>
    </location>
</feature>
<dbReference type="Proteomes" id="UP000324832">
    <property type="component" value="Unassembled WGS sequence"/>
</dbReference>
<evidence type="ECO:0000256" key="3">
    <source>
        <dbReference type="ARBA" id="ARBA00022645"/>
    </source>
</evidence>
<evidence type="ECO:0000256" key="9">
    <source>
        <dbReference type="ARBA" id="ARBA00023049"/>
    </source>
</evidence>
<keyword evidence="8" id="KW-0862">Zinc</keyword>
<organism evidence="15 16">
    <name type="scientific">Leptidea sinapis</name>
    <dbReference type="NCBI Taxonomy" id="189913"/>
    <lineage>
        <taxon>Eukaryota</taxon>
        <taxon>Metazoa</taxon>
        <taxon>Ecdysozoa</taxon>
        <taxon>Arthropoda</taxon>
        <taxon>Hexapoda</taxon>
        <taxon>Insecta</taxon>
        <taxon>Pterygota</taxon>
        <taxon>Neoptera</taxon>
        <taxon>Endopterygota</taxon>
        <taxon>Lepidoptera</taxon>
        <taxon>Glossata</taxon>
        <taxon>Ditrysia</taxon>
        <taxon>Papilionoidea</taxon>
        <taxon>Pieridae</taxon>
        <taxon>Dismorphiinae</taxon>
        <taxon>Leptidea</taxon>
    </lineage>
</organism>
<dbReference type="Gene3D" id="3.40.630.10">
    <property type="entry name" value="Zn peptidases"/>
    <property type="match status" value="4"/>
</dbReference>
<dbReference type="GO" id="GO:0004181">
    <property type="term" value="F:metallocarboxypeptidase activity"/>
    <property type="evidence" value="ECO:0007669"/>
    <property type="project" value="InterPro"/>
</dbReference>
<protein>
    <recommendedName>
        <fullName evidence="11">Zinc carboxypeptidase A 1</fullName>
    </recommendedName>
</protein>
<reference evidence="15 16" key="1">
    <citation type="submission" date="2017-07" db="EMBL/GenBank/DDBJ databases">
        <authorList>
            <person name="Talla V."/>
            <person name="Backstrom N."/>
        </authorList>
    </citation>
    <scope>NUCLEOTIDE SEQUENCE [LARGE SCALE GENOMIC DNA]</scope>
</reference>
<dbReference type="Pfam" id="PF00246">
    <property type="entry name" value="Peptidase_M14"/>
    <property type="match status" value="4"/>
</dbReference>
<evidence type="ECO:0000256" key="6">
    <source>
        <dbReference type="ARBA" id="ARBA00022729"/>
    </source>
</evidence>
<evidence type="ECO:0000256" key="10">
    <source>
        <dbReference type="ARBA" id="ARBA00023157"/>
    </source>
</evidence>
<evidence type="ECO:0000256" key="2">
    <source>
        <dbReference type="ARBA" id="ARBA00005988"/>
    </source>
</evidence>
<evidence type="ECO:0000256" key="8">
    <source>
        <dbReference type="ARBA" id="ARBA00022833"/>
    </source>
</evidence>
<keyword evidence="3" id="KW-0121">Carboxypeptidase</keyword>
<keyword evidence="10" id="KW-1015">Disulfide bond</keyword>
<feature type="non-terminal residue" evidence="15">
    <location>
        <position position="699"/>
    </location>
</feature>
<feature type="signal peptide" evidence="13">
    <location>
        <begin position="1"/>
        <end position="16"/>
    </location>
</feature>
<dbReference type="InterPro" id="IPR000834">
    <property type="entry name" value="Peptidase_M14"/>
</dbReference>
<dbReference type="GO" id="GO:0008270">
    <property type="term" value="F:zinc ion binding"/>
    <property type="evidence" value="ECO:0007669"/>
    <property type="project" value="InterPro"/>
</dbReference>
<accession>A0A5E4PTT9</accession>
<evidence type="ECO:0000256" key="5">
    <source>
        <dbReference type="ARBA" id="ARBA00022723"/>
    </source>
</evidence>
<feature type="active site" description="Proton donor/acceptor" evidence="12">
    <location>
        <position position="625"/>
    </location>
</feature>
<comment type="cofactor">
    <cofactor evidence="1">
        <name>Zn(2+)</name>
        <dbReference type="ChEBI" id="CHEBI:29105"/>
    </cofactor>
</comment>
<evidence type="ECO:0000256" key="7">
    <source>
        <dbReference type="ARBA" id="ARBA00022801"/>
    </source>
</evidence>
<dbReference type="PANTHER" id="PTHR11705">
    <property type="entry name" value="PROTEASE FAMILY M14 CARBOXYPEPTIDASE A,B"/>
    <property type="match status" value="1"/>
</dbReference>
<dbReference type="FunFam" id="3.40.630.10:FF:000084">
    <property type="entry name" value="Carboxypeptidase B2"/>
    <property type="match status" value="1"/>
</dbReference>
<name>A0A5E4PTT9_9NEOP</name>
<evidence type="ECO:0000256" key="12">
    <source>
        <dbReference type="PROSITE-ProRule" id="PRU01379"/>
    </source>
</evidence>
<comment type="similarity">
    <text evidence="2 12">Belongs to the peptidase M14 family.</text>
</comment>
<keyword evidence="7" id="KW-0378">Hydrolase</keyword>
<dbReference type="PRINTS" id="PR00765">
    <property type="entry name" value="CRBOXYPTASEA"/>
</dbReference>
<dbReference type="AlphaFoldDB" id="A0A5E4PTT9"/>
<dbReference type="InterPro" id="IPR003146">
    <property type="entry name" value="M14A_act_pep"/>
</dbReference>
<evidence type="ECO:0000313" key="15">
    <source>
        <dbReference type="EMBL" id="VVC88556.1"/>
    </source>
</evidence>
<dbReference type="GO" id="GO:0005615">
    <property type="term" value="C:extracellular space"/>
    <property type="evidence" value="ECO:0007669"/>
    <property type="project" value="TreeGrafter"/>
</dbReference>
<dbReference type="GO" id="GO:0006508">
    <property type="term" value="P:proteolysis"/>
    <property type="evidence" value="ECO:0007669"/>
    <property type="project" value="UniProtKB-KW"/>
</dbReference>
<sequence length="699" mass="80005">MLKLILFSALFAVVSSEKLRYDNFCLYKVLPDSNEHVKYLNSLYEESDGLEFWIAPRDAGDYVSVVATPERRDEFERSLQKRSINYKVMLQNIQEALDNQVVGRRKRDVSNEMFWTNYQTMEDIYNWLQYLATNHSNLVSLIHAGTSYEGRNITGVKISRGSGDKKFFIEGGQVAADWLSPTVITYLIDQLVKGVDPEARAVTEEFEWHIFPITNPDGHEYSQDAITVGRRAMGSLAVKYNTQYTVGNSRQVFDGATGAIADWAKYRFNPPVVATYALRDEGSWGYTLPVDQVKPTCEETYDSILAIYLFLVTFACASAKFRFDNYTLYKILPENERHISLLRGLQEDARFDFWTDPSPLLNFVSVLSSPGYKHELENFLNENDIQFTISLPDVQDAISKEKIGSYVRSEPNSMRWDTYYKNEDINNWLDSLAIAYPNIVTVVVGGRTFEGREIKGVKISHGSGRRAIFIESGIHAREWIAPATTNYIINELLTSNNADTMAAARDYDWYIFPVTNPDGYIWSHEQFRMWRKNRRPITADAVGVDLNRNWNSNWLVHGSSLDPSTDNYAGPGPFSEPESRSLSEYIRGINNIELYLSMHSFNLATGGSIDWVKSHLNVPLVYCYELRDRGEYGFLLPPEQILDNSQEVMDSLLEIIHQAKRFGYMDSGSDILRVSVLSILSFCIVYLLKIKLHIEEIFS</sequence>
<evidence type="ECO:0000256" key="11">
    <source>
        <dbReference type="ARBA" id="ARBA00069039"/>
    </source>
</evidence>
<evidence type="ECO:0000313" key="16">
    <source>
        <dbReference type="Proteomes" id="UP000324832"/>
    </source>
</evidence>
<feature type="chain" id="PRO_5022775065" description="Zinc carboxypeptidase A 1" evidence="13">
    <location>
        <begin position="17"/>
        <end position="699"/>
    </location>
</feature>
<dbReference type="SMART" id="SM00631">
    <property type="entry name" value="Zn_pept"/>
    <property type="match status" value="2"/>
</dbReference>
<evidence type="ECO:0000256" key="13">
    <source>
        <dbReference type="SAM" id="SignalP"/>
    </source>
</evidence>